<dbReference type="EMBL" id="MGGI01000025">
    <property type="protein sequence ID" value="OGM24907.1"/>
    <property type="molecule type" value="Genomic_DNA"/>
</dbReference>
<reference evidence="1 2" key="1">
    <citation type="journal article" date="2016" name="Nat. Commun.">
        <title>Thousands of microbial genomes shed light on interconnected biogeochemical processes in an aquifer system.</title>
        <authorList>
            <person name="Anantharaman K."/>
            <person name="Brown C.T."/>
            <person name="Hug L.A."/>
            <person name="Sharon I."/>
            <person name="Castelle C.J."/>
            <person name="Probst A.J."/>
            <person name="Thomas B.C."/>
            <person name="Singh A."/>
            <person name="Wilkins M.J."/>
            <person name="Karaoz U."/>
            <person name="Brodie E.L."/>
            <person name="Williams K.H."/>
            <person name="Hubbard S.S."/>
            <person name="Banfield J.F."/>
        </authorList>
    </citation>
    <scope>NUCLEOTIDE SEQUENCE [LARGE SCALE GENOMIC DNA]</scope>
</reference>
<dbReference type="Proteomes" id="UP000178851">
    <property type="component" value="Unassembled WGS sequence"/>
</dbReference>
<evidence type="ECO:0000313" key="1">
    <source>
        <dbReference type="EMBL" id="OGM24907.1"/>
    </source>
</evidence>
<evidence type="ECO:0000313" key="2">
    <source>
        <dbReference type="Proteomes" id="UP000178851"/>
    </source>
</evidence>
<evidence type="ECO:0008006" key="3">
    <source>
        <dbReference type="Google" id="ProtNLM"/>
    </source>
</evidence>
<comment type="caution">
    <text evidence="1">The sequence shown here is derived from an EMBL/GenBank/DDBJ whole genome shotgun (WGS) entry which is preliminary data.</text>
</comment>
<dbReference type="AlphaFoldDB" id="A0A1F7YC56"/>
<sequence length="94" mass="10486">MINKKKKTLVFLGLFIITFVASTLCLTILSASKGARLSSIEEEKLTLEKESRELETLLVSNLSLTRASELAGKMGFEKAQKFIYLSSFTPVARR</sequence>
<proteinExistence type="predicted"/>
<protein>
    <recommendedName>
        <fullName evidence="3">Cell division protein FtsL</fullName>
    </recommendedName>
</protein>
<name>A0A1F7YC56_9BACT</name>
<accession>A0A1F7YC56</accession>
<gene>
    <name evidence="1" type="ORF">A2627_02980</name>
</gene>
<organism evidence="1 2">
    <name type="scientific">Candidatus Woesebacteria bacterium RIFCSPHIGHO2_01_FULL_39_28</name>
    <dbReference type="NCBI Taxonomy" id="1802496"/>
    <lineage>
        <taxon>Bacteria</taxon>
        <taxon>Candidatus Woeseibacteriota</taxon>
    </lineage>
</organism>